<keyword evidence="2" id="KW-1185">Reference proteome</keyword>
<dbReference type="EMBL" id="CM051403">
    <property type="protein sequence ID" value="KAJ4709315.1"/>
    <property type="molecule type" value="Genomic_DNA"/>
</dbReference>
<dbReference type="Proteomes" id="UP001164539">
    <property type="component" value="Chromosome 10"/>
</dbReference>
<organism evidence="1 2">
    <name type="scientific">Melia azedarach</name>
    <name type="common">Chinaberry tree</name>
    <dbReference type="NCBI Taxonomy" id="155640"/>
    <lineage>
        <taxon>Eukaryota</taxon>
        <taxon>Viridiplantae</taxon>
        <taxon>Streptophyta</taxon>
        <taxon>Embryophyta</taxon>
        <taxon>Tracheophyta</taxon>
        <taxon>Spermatophyta</taxon>
        <taxon>Magnoliopsida</taxon>
        <taxon>eudicotyledons</taxon>
        <taxon>Gunneridae</taxon>
        <taxon>Pentapetalae</taxon>
        <taxon>rosids</taxon>
        <taxon>malvids</taxon>
        <taxon>Sapindales</taxon>
        <taxon>Meliaceae</taxon>
        <taxon>Melia</taxon>
    </lineage>
</organism>
<evidence type="ECO:0000313" key="2">
    <source>
        <dbReference type="Proteomes" id="UP001164539"/>
    </source>
</evidence>
<comment type="caution">
    <text evidence="1">The sequence shown here is derived from an EMBL/GenBank/DDBJ whole genome shotgun (WGS) entry which is preliminary data.</text>
</comment>
<accession>A0ACC1XDD7</accession>
<evidence type="ECO:0000313" key="1">
    <source>
        <dbReference type="EMBL" id="KAJ4709315.1"/>
    </source>
</evidence>
<name>A0ACC1XDD7_MELAZ</name>
<proteinExistence type="predicted"/>
<protein>
    <submittedName>
        <fullName evidence="1">OSBP(Oxysterol binding protein)-related protein 4B</fullName>
    </submittedName>
</protein>
<sequence>MDYSHHRKVSLLDGEECFFNKVLSRDSSVGYSSRILYYRSAEGVPFKWEMQPGTPKDPPKEDILPPLSPPPAILSLGLPKPCINIEEPKFSMRSKLKFWKHNYKKSQEIKRVLSNKEHDHVNKFSSGSFVKFELDSSDGEEFMASRRNSSSSSSSSFSFSQSSRIQSPAREKIDRSIYGCGPFNITSILVRVGRII</sequence>
<reference evidence="1 2" key="1">
    <citation type="journal article" date="2023" name="Science">
        <title>Complex scaffold remodeling in plant triterpene biosynthesis.</title>
        <authorList>
            <person name="De La Pena R."/>
            <person name="Hodgson H."/>
            <person name="Liu J.C."/>
            <person name="Stephenson M.J."/>
            <person name="Martin A.C."/>
            <person name="Owen C."/>
            <person name="Harkess A."/>
            <person name="Leebens-Mack J."/>
            <person name="Jimenez L.E."/>
            <person name="Osbourn A."/>
            <person name="Sattely E.S."/>
        </authorList>
    </citation>
    <scope>NUCLEOTIDE SEQUENCE [LARGE SCALE GENOMIC DNA]</scope>
    <source>
        <strain evidence="2">cv. JPN11</strain>
        <tissue evidence="1">Leaf</tissue>
    </source>
</reference>
<gene>
    <name evidence="1" type="ORF">OWV82_019121</name>
</gene>